<feature type="domain" description="Thioredoxin" evidence="7">
    <location>
        <begin position="23"/>
        <end position="140"/>
    </location>
</feature>
<keyword evidence="9" id="KW-1185">Reference proteome</keyword>
<keyword evidence="5" id="KW-0676">Redox-active center</keyword>
<sequence>MGTPVVACPSCGTKNRVPFAAKGHPRCPKCQTDLPWTVDAGDADFATAVDTSALVIVDLWAPWCGPCRMVAPILDRISSEFAGRVKIVKVNVDESPMTAQRYEARSIPMMLFMRGGDVVNTVVGAQPEHVMRTLVEGELRSGRGVS</sequence>
<dbReference type="PANTHER" id="PTHR45663">
    <property type="entry name" value="GEO12009P1"/>
    <property type="match status" value="1"/>
</dbReference>
<dbReference type="AlphaFoldDB" id="A0A4R7HUC0"/>
<evidence type="ECO:0000256" key="5">
    <source>
        <dbReference type="ARBA" id="ARBA00023284"/>
    </source>
</evidence>
<dbReference type="Pfam" id="PF00085">
    <property type="entry name" value="Thioredoxin"/>
    <property type="match status" value="1"/>
</dbReference>
<dbReference type="Proteomes" id="UP000294558">
    <property type="component" value="Unassembled WGS sequence"/>
</dbReference>
<dbReference type="PRINTS" id="PR00421">
    <property type="entry name" value="THIOREDOXIN"/>
</dbReference>
<dbReference type="InterPro" id="IPR005746">
    <property type="entry name" value="Thioredoxin"/>
</dbReference>
<reference evidence="8 9" key="1">
    <citation type="submission" date="2019-03" db="EMBL/GenBank/DDBJ databases">
        <title>Sequencing the genomes of 1000 actinobacteria strains.</title>
        <authorList>
            <person name="Klenk H.-P."/>
        </authorList>
    </citation>
    <scope>NUCLEOTIDE SEQUENCE [LARGE SCALE GENOMIC DNA]</scope>
    <source>
        <strain evidence="8 9">DSM 18936</strain>
    </source>
</reference>
<dbReference type="PANTHER" id="PTHR45663:SF11">
    <property type="entry name" value="GEO12009P1"/>
    <property type="match status" value="1"/>
</dbReference>
<evidence type="ECO:0000256" key="6">
    <source>
        <dbReference type="NCBIfam" id="TIGR01068"/>
    </source>
</evidence>
<dbReference type="InterPro" id="IPR017937">
    <property type="entry name" value="Thioredoxin_CS"/>
</dbReference>
<dbReference type="InterPro" id="IPR013766">
    <property type="entry name" value="Thioredoxin_domain"/>
</dbReference>
<evidence type="ECO:0000256" key="1">
    <source>
        <dbReference type="ARBA" id="ARBA00008987"/>
    </source>
</evidence>
<accession>A0A4R7HUC0</accession>
<dbReference type="SUPFAM" id="SSF52833">
    <property type="entry name" value="Thioredoxin-like"/>
    <property type="match status" value="1"/>
</dbReference>
<dbReference type="NCBIfam" id="TIGR01068">
    <property type="entry name" value="thioredoxin"/>
    <property type="match status" value="1"/>
</dbReference>
<dbReference type="CDD" id="cd02947">
    <property type="entry name" value="TRX_family"/>
    <property type="match status" value="1"/>
</dbReference>
<evidence type="ECO:0000313" key="8">
    <source>
        <dbReference type="EMBL" id="TDT14512.1"/>
    </source>
</evidence>
<dbReference type="Gene3D" id="2.30.30.380">
    <property type="entry name" value="Zn-finger domain of Sec23/24"/>
    <property type="match status" value="1"/>
</dbReference>
<dbReference type="PROSITE" id="PS51352">
    <property type="entry name" value="THIOREDOXIN_2"/>
    <property type="match status" value="1"/>
</dbReference>
<comment type="caution">
    <text evidence="8">The sequence shown here is derived from an EMBL/GenBank/DDBJ whole genome shotgun (WGS) entry which is preliminary data.</text>
</comment>
<evidence type="ECO:0000256" key="3">
    <source>
        <dbReference type="ARBA" id="ARBA00022982"/>
    </source>
</evidence>
<comment type="similarity">
    <text evidence="1">Belongs to the thioredoxin family.</text>
</comment>
<keyword evidence="3" id="KW-0249">Electron transport</keyword>
<dbReference type="GO" id="GO:0015035">
    <property type="term" value="F:protein-disulfide reductase activity"/>
    <property type="evidence" value="ECO:0007669"/>
    <property type="project" value="UniProtKB-UniRule"/>
</dbReference>
<proteinExistence type="inferred from homology"/>
<evidence type="ECO:0000313" key="9">
    <source>
        <dbReference type="Proteomes" id="UP000294558"/>
    </source>
</evidence>
<dbReference type="FunFam" id="3.40.30.10:FF:000001">
    <property type="entry name" value="Thioredoxin"/>
    <property type="match status" value="1"/>
</dbReference>
<dbReference type="GO" id="GO:0045454">
    <property type="term" value="P:cell redox homeostasis"/>
    <property type="evidence" value="ECO:0007669"/>
    <property type="project" value="TreeGrafter"/>
</dbReference>
<protein>
    <recommendedName>
        <fullName evidence="6">Thioredoxin</fullName>
    </recommendedName>
</protein>
<dbReference type="EMBL" id="SOAU01000001">
    <property type="protein sequence ID" value="TDT14512.1"/>
    <property type="molecule type" value="Genomic_DNA"/>
</dbReference>
<evidence type="ECO:0000259" key="7">
    <source>
        <dbReference type="PROSITE" id="PS51352"/>
    </source>
</evidence>
<dbReference type="PROSITE" id="PS00194">
    <property type="entry name" value="THIOREDOXIN_1"/>
    <property type="match status" value="1"/>
</dbReference>
<evidence type="ECO:0000256" key="4">
    <source>
        <dbReference type="ARBA" id="ARBA00023157"/>
    </source>
</evidence>
<dbReference type="InterPro" id="IPR036249">
    <property type="entry name" value="Thioredoxin-like_sf"/>
</dbReference>
<dbReference type="RefSeq" id="WP_133867053.1">
    <property type="nucleotide sequence ID" value="NZ_SOAU01000001.1"/>
</dbReference>
<evidence type="ECO:0000256" key="2">
    <source>
        <dbReference type="ARBA" id="ARBA00022448"/>
    </source>
</evidence>
<gene>
    <name evidence="8" type="ORF">BDK89_0067</name>
</gene>
<dbReference type="GO" id="GO:0005829">
    <property type="term" value="C:cytosol"/>
    <property type="evidence" value="ECO:0007669"/>
    <property type="project" value="TreeGrafter"/>
</dbReference>
<keyword evidence="4" id="KW-1015">Disulfide bond</keyword>
<dbReference type="Gene3D" id="3.40.30.10">
    <property type="entry name" value="Glutaredoxin"/>
    <property type="match status" value="1"/>
</dbReference>
<dbReference type="OrthoDB" id="9790390at2"/>
<organism evidence="8 9">
    <name type="scientific">Ilumatobacter fluminis</name>
    <dbReference type="NCBI Taxonomy" id="467091"/>
    <lineage>
        <taxon>Bacteria</taxon>
        <taxon>Bacillati</taxon>
        <taxon>Actinomycetota</taxon>
        <taxon>Acidimicrobiia</taxon>
        <taxon>Acidimicrobiales</taxon>
        <taxon>Ilumatobacteraceae</taxon>
        <taxon>Ilumatobacter</taxon>
    </lineage>
</organism>
<keyword evidence="2" id="KW-0813">Transport</keyword>
<name>A0A4R7HUC0_9ACTN</name>